<organism evidence="2 3">
    <name type="scientific">Mesorhizobium australicum</name>
    <dbReference type="NCBI Taxonomy" id="536018"/>
    <lineage>
        <taxon>Bacteria</taxon>
        <taxon>Pseudomonadati</taxon>
        <taxon>Pseudomonadota</taxon>
        <taxon>Alphaproteobacteria</taxon>
        <taxon>Hyphomicrobiales</taxon>
        <taxon>Phyllobacteriaceae</taxon>
        <taxon>Mesorhizobium</taxon>
    </lineage>
</organism>
<keyword evidence="1" id="KW-0732">Signal</keyword>
<dbReference type="AlphaFoldDB" id="A0A1X7P7X1"/>
<dbReference type="EMBL" id="FXBL01000004">
    <property type="protein sequence ID" value="SMH46918.1"/>
    <property type="molecule type" value="Genomic_DNA"/>
</dbReference>
<evidence type="ECO:0000313" key="3">
    <source>
        <dbReference type="Proteomes" id="UP000193083"/>
    </source>
</evidence>
<evidence type="ECO:0000256" key="1">
    <source>
        <dbReference type="SAM" id="SignalP"/>
    </source>
</evidence>
<accession>A0A1X7P7X1</accession>
<sequence length="86" mass="8938">MKKFLVMTAALVALTSQGNAASIVNNDSEARTVVVTEGGSQQELSLAGGESAEFCPSGCFVSLSGERETLLGTEQVEISGGKMRVR</sequence>
<feature type="chain" id="PRO_5012824094" evidence="1">
    <location>
        <begin position="21"/>
        <end position="86"/>
    </location>
</feature>
<dbReference type="RefSeq" id="WP_085465254.1">
    <property type="nucleotide sequence ID" value="NZ_FXBL01000004.1"/>
</dbReference>
<keyword evidence="3" id="KW-1185">Reference proteome</keyword>
<dbReference type="Proteomes" id="UP000193083">
    <property type="component" value="Unassembled WGS sequence"/>
</dbReference>
<protein>
    <submittedName>
        <fullName evidence="2">Uncharacterized protein</fullName>
    </submittedName>
</protein>
<feature type="signal peptide" evidence="1">
    <location>
        <begin position="1"/>
        <end position="20"/>
    </location>
</feature>
<reference evidence="3" key="1">
    <citation type="submission" date="2017-04" db="EMBL/GenBank/DDBJ databases">
        <authorList>
            <person name="Varghese N."/>
            <person name="Submissions S."/>
        </authorList>
    </citation>
    <scope>NUCLEOTIDE SEQUENCE [LARGE SCALE GENOMIC DNA]</scope>
    <source>
        <strain evidence="3">B5P</strain>
    </source>
</reference>
<dbReference type="OrthoDB" id="8279992at2"/>
<evidence type="ECO:0000313" key="2">
    <source>
        <dbReference type="EMBL" id="SMH46918.1"/>
    </source>
</evidence>
<name>A0A1X7P7X1_9HYPH</name>
<proteinExistence type="predicted"/>
<gene>
    <name evidence="2" type="ORF">SAMN02982922_3429</name>
</gene>